<evidence type="ECO:0000313" key="1">
    <source>
        <dbReference type="EMBL" id="PPI84163.1"/>
    </source>
</evidence>
<dbReference type="OrthoDB" id="6367001at2"/>
<dbReference type="EMBL" id="PSSX01000008">
    <property type="protein sequence ID" value="PPI84163.1"/>
    <property type="molecule type" value="Genomic_DNA"/>
</dbReference>
<dbReference type="AlphaFoldDB" id="A0A2S5Z9V4"/>
<organism evidence="1 2">
    <name type="scientific">Marinobacter maroccanus</name>
    <dbReference type="NCBI Taxonomy" id="2055143"/>
    <lineage>
        <taxon>Bacteria</taxon>
        <taxon>Pseudomonadati</taxon>
        <taxon>Pseudomonadota</taxon>
        <taxon>Gammaproteobacteria</taxon>
        <taxon>Pseudomonadales</taxon>
        <taxon>Marinobacteraceae</taxon>
        <taxon>Marinobacter</taxon>
    </lineage>
</organism>
<reference evidence="1 2" key="1">
    <citation type="submission" date="2018-01" db="EMBL/GenBank/DDBJ databases">
        <title>Complete genome sequences of the type strains of Marinobacter flavimaris and Marinobacter maroccanus.</title>
        <authorList>
            <person name="Palau M."/>
            <person name="Boujida N."/>
            <person name="Manresa A."/>
            <person name="Minana-Galbis D."/>
        </authorList>
    </citation>
    <scope>NUCLEOTIDE SEQUENCE [LARGE SCALE GENOMIC DNA]</scope>
    <source>
        <strain evidence="1 2">N4</strain>
    </source>
</reference>
<sequence length="190" mass="20648">MIGIKEVVSEKKGSQIARRKKHSTLTAGTYYPRPEAATAGYYGVFVNGEPYLLFHCGYDKDARGRANNIAASANFRTLLEATGTLCERIEAGYLEGNEVDWSRGHTVISASRSGDVETATREISAIRAIVMYGSHSAVAETFCIDAALASLIDTGFPRVSNFDDLPELTDHDVKLSLGNLEARKHPRGGH</sequence>
<gene>
    <name evidence="1" type="ORF">KEHDKFFH_11080</name>
</gene>
<keyword evidence="2" id="KW-1185">Reference proteome</keyword>
<accession>A0A2S5Z9V4</accession>
<evidence type="ECO:0000313" key="2">
    <source>
        <dbReference type="Proteomes" id="UP000239917"/>
    </source>
</evidence>
<protein>
    <submittedName>
        <fullName evidence="1">Uncharacterized protein</fullName>
    </submittedName>
</protein>
<comment type="caution">
    <text evidence="1">The sequence shown here is derived from an EMBL/GenBank/DDBJ whole genome shotgun (WGS) entry which is preliminary data.</text>
</comment>
<name>A0A2S5Z9V4_9GAMM</name>
<dbReference type="Proteomes" id="UP000239917">
    <property type="component" value="Unassembled WGS sequence"/>
</dbReference>
<proteinExistence type="predicted"/>